<dbReference type="Proteomes" id="UP001589587">
    <property type="component" value="Unassembled WGS sequence"/>
</dbReference>
<gene>
    <name evidence="3" type="ORF">ACFFQ6_37935</name>
</gene>
<evidence type="ECO:0000313" key="3">
    <source>
        <dbReference type="EMBL" id="MFB9785483.1"/>
    </source>
</evidence>
<keyword evidence="1" id="KW-0175">Coiled coil</keyword>
<evidence type="ECO:0000313" key="4">
    <source>
        <dbReference type="Proteomes" id="UP001589587"/>
    </source>
</evidence>
<name>A0ABV5XSN9_9NOCA</name>
<evidence type="ECO:0000256" key="2">
    <source>
        <dbReference type="SAM" id="MobiDB-lite"/>
    </source>
</evidence>
<keyword evidence="4" id="KW-1185">Reference proteome</keyword>
<evidence type="ECO:0000256" key="1">
    <source>
        <dbReference type="SAM" id="Coils"/>
    </source>
</evidence>
<feature type="region of interest" description="Disordered" evidence="2">
    <location>
        <begin position="1"/>
        <end position="26"/>
    </location>
</feature>
<organism evidence="3 4">
    <name type="scientific">Rhodococcus baikonurensis</name>
    <dbReference type="NCBI Taxonomy" id="172041"/>
    <lineage>
        <taxon>Bacteria</taxon>
        <taxon>Bacillati</taxon>
        <taxon>Actinomycetota</taxon>
        <taxon>Actinomycetes</taxon>
        <taxon>Mycobacteriales</taxon>
        <taxon>Nocardiaceae</taxon>
        <taxon>Rhodococcus</taxon>
        <taxon>Rhodococcus erythropolis group</taxon>
    </lineage>
</organism>
<evidence type="ECO:0008006" key="5">
    <source>
        <dbReference type="Google" id="ProtNLM"/>
    </source>
</evidence>
<accession>A0ABV5XSN9</accession>
<comment type="caution">
    <text evidence="3">The sequence shown here is derived from an EMBL/GenBank/DDBJ whole genome shotgun (WGS) entry which is preliminary data.</text>
</comment>
<feature type="compositionally biased region" description="Acidic residues" evidence="2">
    <location>
        <begin position="1"/>
        <end position="11"/>
    </location>
</feature>
<reference evidence="3 4" key="1">
    <citation type="submission" date="2024-09" db="EMBL/GenBank/DDBJ databases">
        <authorList>
            <person name="Sun Q."/>
            <person name="Mori K."/>
        </authorList>
    </citation>
    <scope>NUCLEOTIDE SEQUENCE [LARGE SCALE GENOMIC DNA]</scope>
    <source>
        <strain evidence="3 4">JCM 11411</strain>
    </source>
</reference>
<sequence length="157" mass="17847">METGSENDESTEQAGKSMPADSVGDEKLRIEAWHEAKEKAPTADDRNRLGENVTQLAMELAAAREEYAVACVKSAVVYGWGAIAKEQHVSAKQIHMWQREYLPGIEDLSKVPEREMKREARRVSDIKRKLARDSELREQLETHEARMTQIQEALNVQ</sequence>
<dbReference type="EMBL" id="JBHMAS010000137">
    <property type="protein sequence ID" value="MFB9785483.1"/>
    <property type="molecule type" value="Genomic_DNA"/>
</dbReference>
<protein>
    <recommendedName>
        <fullName evidence="5">Transposase</fullName>
    </recommendedName>
</protein>
<dbReference type="RefSeq" id="WP_378377595.1">
    <property type="nucleotide sequence ID" value="NZ_JBHMAS010000137.1"/>
</dbReference>
<feature type="coiled-coil region" evidence="1">
    <location>
        <begin position="126"/>
        <end position="153"/>
    </location>
</feature>
<proteinExistence type="predicted"/>